<dbReference type="Pfam" id="PF01920">
    <property type="entry name" value="Prefoldin_2"/>
    <property type="match status" value="1"/>
</dbReference>
<feature type="coiled-coil region" evidence="2">
    <location>
        <begin position="9"/>
        <end position="36"/>
    </location>
</feature>
<dbReference type="InterPro" id="IPR002777">
    <property type="entry name" value="PFD_beta-like"/>
</dbReference>
<keyword evidence="4" id="KW-1185">Reference proteome</keyword>
<evidence type="ECO:0000313" key="4">
    <source>
        <dbReference type="Proteomes" id="UP000193719"/>
    </source>
</evidence>
<sequence>MDPEEINEIKKKTTEIEVLENEISSLSSDAKIYRQLTNAPVFFLSKKSVIEDSIKNEKELYKDKVKEIKK</sequence>
<reference evidence="3 4" key="2">
    <citation type="submission" date="2016-08" db="EMBL/GenBank/DDBJ databases">
        <title>Pervasive Adenine N6-methylation of Active Genes in Fungi.</title>
        <authorList>
            <consortium name="DOE Joint Genome Institute"/>
            <person name="Mondo S.J."/>
            <person name="Dannebaum R.O."/>
            <person name="Kuo R.C."/>
            <person name="Labutti K."/>
            <person name="Haridas S."/>
            <person name="Kuo A."/>
            <person name="Salamov A."/>
            <person name="Ahrendt S.R."/>
            <person name="Lipzen A."/>
            <person name="Sullivan W."/>
            <person name="Andreopoulos W.B."/>
            <person name="Clum A."/>
            <person name="Lindquist E."/>
            <person name="Daum C."/>
            <person name="Ramamoorthy G.K."/>
            <person name="Gryganskyi A."/>
            <person name="Culley D."/>
            <person name="Magnuson J.K."/>
            <person name="James T.Y."/>
            <person name="O'Malley M.A."/>
            <person name="Stajich J.E."/>
            <person name="Spatafora J.W."/>
            <person name="Visel A."/>
            <person name="Grigoriev I.V."/>
        </authorList>
    </citation>
    <scope>NUCLEOTIDE SEQUENCE [LARGE SCALE GENOMIC DNA]</scope>
    <source>
        <strain evidence="4">finn</strain>
    </source>
</reference>
<evidence type="ECO:0008006" key="5">
    <source>
        <dbReference type="Google" id="ProtNLM"/>
    </source>
</evidence>
<dbReference type="Proteomes" id="UP000193719">
    <property type="component" value="Unassembled WGS sequence"/>
</dbReference>
<keyword evidence="2" id="KW-0175">Coiled coil</keyword>
<accession>A0A1Y1V573</accession>
<dbReference type="GO" id="GO:0051082">
    <property type="term" value="F:unfolded protein binding"/>
    <property type="evidence" value="ECO:0007669"/>
    <property type="project" value="InterPro"/>
</dbReference>
<comment type="similarity">
    <text evidence="1">Belongs to the prefoldin subunit beta family.</text>
</comment>
<evidence type="ECO:0000313" key="3">
    <source>
        <dbReference type="EMBL" id="ORX47575.1"/>
    </source>
</evidence>
<dbReference type="AlphaFoldDB" id="A0A1Y1V573"/>
<comment type="caution">
    <text evidence="3">The sequence shown here is derived from an EMBL/GenBank/DDBJ whole genome shotgun (WGS) entry which is preliminary data.</text>
</comment>
<protein>
    <recommendedName>
        <fullName evidence="5">Prefoldin</fullName>
    </recommendedName>
</protein>
<proteinExistence type="inferred from homology"/>
<evidence type="ECO:0000256" key="1">
    <source>
        <dbReference type="ARBA" id="ARBA00008045"/>
    </source>
</evidence>
<name>A0A1Y1V573_9FUNG</name>
<dbReference type="SUPFAM" id="SSF46579">
    <property type="entry name" value="Prefoldin"/>
    <property type="match status" value="1"/>
</dbReference>
<dbReference type="GO" id="GO:0006457">
    <property type="term" value="P:protein folding"/>
    <property type="evidence" value="ECO:0007669"/>
    <property type="project" value="InterPro"/>
</dbReference>
<gene>
    <name evidence="3" type="ORF">BCR36DRAFT_584672</name>
</gene>
<dbReference type="EMBL" id="MCFH01000030">
    <property type="protein sequence ID" value="ORX47575.1"/>
    <property type="molecule type" value="Genomic_DNA"/>
</dbReference>
<organism evidence="3 4">
    <name type="scientific">Piromyces finnis</name>
    <dbReference type="NCBI Taxonomy" id="1754191"/>
    <lineage>
        <taxon>Eukaryota</taxon>
        <taxon>Fungi</taxon>
        <taxon>Fungi incertae sedis</taxon>
        <taxon>Chytridiomycota</taxon>
        <taxon>Chytridiomycota incertae sedis</taxon>
        <taxon>Neocallimastigomycetes</taxon>
        <taxon>Neocallimastigales</taxon>
        <taxon>Neocallimastigaceae</taxon>
        <taxon>Piromyces</taxon>
    </lineage>
</organism>
<evidence type="ECO:0000256" key="2">
    <source>
        <dbReference type="SAM" id="Coils"/>
    </source>
</evidence>
<reference evidence="3 4" key="1">
    <citation type="submission" date="2016-08" db="EMBL/GenBank/DDBJ databases">
        <title>Genomes of anaerobic fungi encode conserved fungal cellulosomes for biomass hydrolysis.</title>
        <authorList>
            <consortium name="DOE Joint Genome Institute"/>
            <person name="Haitjema C.H."/>
            <person name="Gilmore S.P."/>
            <person name="Henske J.K."/>
            <person name="Solomon K.V."/>
            <person name="De Groot R."/>
            <person name="Kuo A."/>
            <person name="Mondo S.J."/>
            <person name="Salamov A.A."/>
            <person name="Labutti K."/>
            <person name="Zhao Z."/>
            <person name="Chiniquy J."/>
            <person name="Barry K."/>
            <person name="Brewer H.M."/>
            <person name="Purvine S.O."/>
            <person name="Wright A.T."/>
            <person name="Boxma B."/>
            <person name="Van Alen T."/>
            <person name="Hackstein J.H."/>
            <person name="Baker S.E."/>
            <person name="Grigoriev I.V."/>
            <person name="O'Malley M.A."/>
        </authorList>
    </citation>
    <scope>NUCLEOTIDE SEQUENCE [LARGE SCALE GENOMIC DNA]</scope>
    <source>
        <strain evidence="4">finn</strain>
    </source>
</reference>
<dbReference type="GO" id="GO:0016272">
    <property type="term" value="C:prefoldin complex"/>
    <property type="evidence" value="ECO:0007669"/>
    <property type="project" value="InterPro"/>
</dbReference>